<dbReference type="Proteomes" id="UP000815677">
    <property type="component" value="Unassembled WGS sequence"/>
</dbReference>
<sequence length="284" mass="31217">MELDSETLIQSRVSDVLARTQAHVDIYNTQRNVPAKIQVGTPRLRYCIVGPVDPELRAHSCLQNAPQRLHPRNPGPRGNRCNPGTPFRAVSSGQDEPLRYRGRELSLHHTSCHGDPECPHTSAAEIPRRGGYALASRARPPPPQTHDVVRGNGAEPDKYRLLPLASTRAASSPTRLFPYTTRPSVVLHGFELRRSGVKDGRSTRCAYGSRPLSTSTSRNSFLDRMPYRPERFRCPLTMPPLLRLTALSCDSTPGLGLDWGSTSIGSETGTVDSLPLSRNAPTDT</sequence>
<feature type="region of interest" description="Disordered" evidence="1">
    <location>
        <begin position="66"/>
        <end position="94"/>
    </location>
</feature>
<reference evidence="2" key="1">
    <citation type="submission" date="2014-09" db="EMBL/GenBank/DDBJ databases">
        <title>Genome sequence of the luminous mushroom Mycena chlorophos for searching fungal bioluminescence genes.</title>
        <authorList>
            <person name="Tanaka Y."/>
            <person name="Kasuga D."/>
            <person name="Oba Y."/>
            <person name="Hase S."/>
            <person name="Sato K."/>
            <person name="Oba Y."/>
            <person name="Sakakibara Y."/>
        </authorList>
    </citation>
    <scope>NUCLEOTIDE SEQUENCE</scope>
</reference>
<feature type="region of interest" description="Disordered" evidence="1">
    <location>
        <begin position="136"/>
        <end position="156"/>
    </location>
</feature>
<evidence type="ECO:0000256" key="1">
    <source>
        <dbReference type="SAM" id="MobiDB-lite"/>
    </source>
</evidence>
<keyword evidence="3" id="KW-1185">Reference proteome</keyword>
<dbReference type="EMBL" id="DF838526">
    <property type="protein sequence ID" value="GAT43058.1"/>
    <property type="molecule type" value="Genomic_DNA"/>
</dbReference>
<proteinExistence type="predicted"/>
<evidence type="ECO:0000313" key="2">
    <source>
        <dbReference type="EMBL" id="GAT43058.1"/>
    </source>
</evidence>
<name>A0ABQ0KVX7_MYCCL</name>
<organism evidence="2 3">
    <name type="scientific">Mycena chlorophos</name>
    <name type="common">Agaric fungus</name>
    <name type="synonym">Agaricus chlorophos</name>
    <dbReference type="NCBI Taxonomy" id="658473"/>
    <lineage>
        <taxon>Eukaryota</taxon>
        <taxon>Fungi</taxon>
        <taxon>Dikarya</taxon>
        <taxon>Basidiomycota</taxon>
        <taxon>Agaricomycotina</taxon>
        <taxon>Agaricomycetes</taxon>
        <taxon>Agaricomycetidae</taxon>
        <taxon>Agaricales</taxon>
        <taxon>Marasmiineae</taxon>
        <taxon>Mycenaceae</taxon>
        <taxon>Mycena</taxon>
    </lineage>
</organism>
<gene>
    <name evidence="2" type="ORF">MCHLO_00751</name>
</gene>
<evidence type="ECO:0000313" key="3">
    <source>
        <dbReference type="Proteomes" id="UP000815677"/>
    </source>
</evidence>
<protein>
    <submittedName>
        <fullName evidence="2">Uncharacterized protein</fullName>
    </submittedName>
</protein>
<accession>A0ABQ0KVX7</accession>